<dbReference type="AlphaFoldDB" id="A0A7S7RQH3"/>
<reference evidence="6 7" key="1">
    <citation type="submission" date="2020-05" db="EMBL/GenBank/DDBJ databases">
        <title>Sulfurimonas marisnigri, sp. nov., and Sulfurimonas baltica, sp. nov., manganese oxide reducing chemolithoautotrophs of the class Epsilonproteobacteria isolated from the pelagic redoxclines of the Black and Baltic Seas and emended description of the genus Sulfurimonas.</title>
        <authorList>
            <person name="Henkel J.V."/>
            <person name="Laudan C."/>
            <person name="Werner J."/>
            <person name="Neu T."/>
            <person name="Plewe S."/>
            <person name="Sproer C."/>
            <person name="Bunk B."/>
            <person name="Schulz-Vogt H.N."/>
        </authorList>
    </citation>
    <scope>NUCLEOTIDE SEQUENCE [LARGE SCALE GENOMIC DNA]</scope>
    <source>
        <strain evidence="6 7">SoZ1</strain>
    </source>
</reference>
<dbReference type="PANTHER" id="PTHR34773:SF1">
    <property type="entry name" value="FLAGELLAR SECRETION CHAPERONE FLIS"/>
    <property type="match status" value="1"/>
</dbReference>
<dbReference type="GO" id="GO:0071973">
    <property type="term" value="P:bacterial-type flagellum-dependent cell motility"/>
    <property type="evidence" value="ECO:0007669"/>
    <property type="project" value="TreeGrafter"/>
</dbReference>
<name>A0A7S7RQH3_9BACT</name>
<evidence type="ECO:0000256" key="1">
    <source>
        <dbReference type="ARBA" id="ARBA00004514"/>
    </source>
</evidence>
<dbReference type="SUPFAM" id="SSF101116">
    <property type="entry name" value="Flagellar export chaperone FliS"/>
    <property type="match status" value="1"/>
</dbReference>
<accession>A0A7S7RQH3</accession>
<dbReference type="Pfam" id="PF02561">
    <property type="entry name" value="FliS"/>
    <property type="match status" value="1"/>
</dbReference>
<comment type="subcellular location">
    <subcellularLocation>
        <location evidence="1">Cytoplasm</location>
        <location evidence="1">Cytosol</location>
    </subcellularLocation>
</comment>
<evidence type="ECO:0000256" key="4">
    <source>
        <dbReference type="ARBA" id="ARBA00022795"/>
    </source>
</evidence>
<dbReference type="NCBIfam" id="TIGR00208">
    <property type="entry name" value="fliS"/>
    <property type="match status" value="1"/>
</dbReference>
<protein>
    <submittedName>
        <fullName evidence="6">Flagellar export chaperone FliS</fullName>
    </submittedName>
</protein>
<evidence type="ECO:0000256" key="2">
    <source>
        <dbReference type="ARBA" id="ARBA00008787"/>
    </source>
</evidence>
<keyword evidence="4" id="KW-1005">Bacterial flagellum biogenesis</keyword>
<sequence>MYGSAAHNIYAQNNVEVESPAKLIEMLYEGVLRFNAQAKKAIKDGDIEKRVYWINRSTSIIVELVSILDLNQGGVSEYLNGLYNYEIQLLAEANMDNDISKIDEVSNVFKGLSDAWRETNNVAH</sequence>
<dbReference type="GO" id="GO:0005829">
    <property type="term" value="C:cytosol"/>
    <property type="evidence" value="ECO:0007669"/>
    <property type="project" value="UniProtKB-SubCell"/>
</dbReference>
<dbReference type="InterPro" id="IPR003713">
    <property type="entry name" value="FliS"/>
</dbReference>
<dbReference type="GO" id="GO:0044780">
    <property type="term" value="P:bacterial-type flagellum assembly"/>
    <property type="evidence" value="ECO:0007669"/>
    <property type="project" value="InterPro"/>
</dbReference>
<dbReference type="Gene3D" id="1.20.120.340">
    <property type="entry name" value="Flagellar protein FliS"/>
    <property type="match status" value="1"/>
</dbReference>
<keyword evidence="6" id="KW-0966">Cell projection</keyword>
<dbReference type="CDD" id="cd16098">
    <property type="entry name" value="FliS"/>
    <property type="match status" value="1"/>
</dbReference>
<keyword evidence="3" id="KW-0963">Cytoplasm</keyword>
<dbReference type="EMBL" id="CP054493">
    <property type="protein sequence ID" value="QOY54553.1"/>
    <property type="molecule type" value="Genomic_DNA"/>
</dbReference>
<dbReference type="InterPro" id="IPR036584">
    <property type="entry name" value="FliS_sf"/>
</dbReference>
<dbReference type="RefSeq" id="WP_194366598.1">
    <property type="nucleotide sequence ID" value="NZ_CP054493.1"/>
</dbReference>
<keyword evidence="5" id="KW-0143">Chaperone</keyword>
<dbReference type="KEGG" id="smas:HUE87_11930"/>
<evidence type="ECO:0000256" key="3">
    <source>
        <dbReference type="ARBA" id="ARBA00022490"/>
    </source>
</evidence>
<keyword evidence="6" id="KW-0282">Flagellum</keyword>
<evidence type="ECO:0000313" key="7">
    <source>
        <dbReference type="Proteomes" id="UP000593836"/>
    </source>
</evidence>
<gene>
    <name evidence="6" type="primary">fliS</name>
    <name evidence="6" type="ORF">HUE87_11930</name>
</gene>
<organism evidence="6 7">
    <name type="scientific">Candidatus Sulfurimonas marisnigri</name>
    <dbReference type="NCBI Taxonomy" id="2740405"/>
    <lineage>
        <taxon>Bacteria</taxon>
        <taxon>Pseudomonadati</taxon>
        <taxon>Campylobacterota</taxon>
        <taxon>Epsilonproteobacteria</taxon>
        <taxon>Campylobacterales</taxon>
        <taxon>Sulfurimonadaceae</taxon>
        <taxon>Sulfurimonas</taxon>
    </lineage>
</organism>
<dbReference type="Proteomes" id="UP000593836">
    <property type="component" value="Chromosome"/>
</dbReference>
<evidence type="ECO:0000256" key="5">
    <source>
        <dbReference type="ARBA" id="ARBA00023186"/>
    </source>
</evidence>
<dbReference type="PIRSF" id="PIRSF039090">
    <property type="entry name" value="Flis"/>
    <property type="match status" value="1"/>
</dbReference>
<comment type="similarity">
    <text evidence="2">Belongs to the FliS family.</text>
</comment>
<keyword evidence="7" id="KW-1185">Reference proteome</keyword>
<dbReference type="PANTHER" id="PTHR34773">
    <property type="entry name" value="FLAGELLAR SECRETION CHAPERONE FLIS"/>
    <property type="match status" value="1"/>
</dbReference>
<evidence type="ECO:0000313" key="6">
    <source>
        <dbReference type="EMBL" id="QOY54553.1"/>
    </source>
</evidence>
<keyword evidence="6" id="KW-0969">Cilium</keyword>
<proteinExistence type="inferred from homology"/>